<dbReference type="AlphaFoldDB" id="A0A5C6BHX7"/>
<reference evidence="1 2" key="1">
    <citation type="submission" date="2019-02" db="EMBL/GenBank/DDBJ databases">
        <title>Deep-cultivation of Planctomycetes and their phenomic and genomic characterization uncovers novel biology.</title>
        <authorList>
            <person name="Wiegand S."/>
            <person name="Jogler M."/>
            <person name="Boedeker C."/>
            <person name="Pinto D."/>
            <person name="Vollmers J."/>
            <person name="Rivas-Marin E."/>
            <person name="Kohn T."/>
            <person name="Peeters S.H."/>
            <person name="Heuer A."/>
            <person name="Rast P."/>
            <person name="Oberbeckmann S."/>
            <person name="Bunk B."/>
            <person name="Jeske O."/>
            <person name="Meyerdierks A."/>
            <person name="Storesund J.E."/>
            <person name="Kallscheuer N."/>
            <person name="Luecker S."/>
            <person name="Lage O.M."/>
            <person name="Pohl T."/>
            <person name="Merkel B.J."/>
            <person name="Hornburger P."/>
            <person name="Mueller R.-W."/>
            <person name="Bruemmer F."/>
            <person name="Labrenz M."/>
            <person name="Spormann A.M."/>
            <person name="Op Den Camp H."/>
            <person name="Overmann J."/>
            <person name="Amann R."/>
            <person name="Jetten M.S.M."/>
            <person name="Mascher T."/>
            <person name="Medema M.H."/>
            <person name="Devos D.P."/>
            <person name="Kaster A.-K."/>
            <person name="Ovreas L."/>
            <person name="Rohde M."/>
            <person name="Galperin M.Y."/>
            <person name="Jogler C."/>
        </authorList>
    </citation>
    <scope>NUCLEOTIDE SEQUENCE [LARGE SCALE GENOMIC DNA]</scope>
    <source>
        <strain evidence="1 2">CA54</strain>
    </source>
</reference>
<gene>
    <name evidence="1" type="ORF">CA54_01280</name>
</gene>
<dbReference type="Proteomes" id="UP000320735">
    <property type="component" value="Unassembled WGS sequence"/>
</dbReference>
<dbReference type="EMBL" id="SJPP01000001">
    <property type="protein sequence ID" value="TWU11322.1"/>
    <property type="molecule type" value="Genomic_DNA"/>
</dbReference>
<sequence length="108" mass="12344">MNFVDAGEMTLHFSGNRTLRSEIMSLIDNHCQATKKPELFGNLYERLAVVCRSTEGATPPRLNFCTSLLRVRTSPLRGKRKQLAMESNVKMATNLEYSQYRFGEEIKV</sequence>
<organism evidence="1 2">
    <name type="scientific">Symmachiella macrocystis</name>
    <dbReference type="NCBI Taxonomy" id="2527985"/>
    <lineage>
        <taxon>Bacteria</taxon>
        <taxon>Pseudomonadati</taxon>
        <taxon>Planctomycetota</taxon>
        <taxon>Planctomycetia</taxon>
        <taxon>Planctomycetales</taxon>
        <taxon>Planctomycetaceae</taxon>
        <taxon>Symmachiella</taxon>
    </lineage>
</organism>
<keyword evidence="2" id="KW-1185">Reference proteome</keyword>
<protein>
    <submittedName>
        <fullName evidence="1">Uncharacterized protein</fullName>
    </submittedName>
</protein>
<accession>A0A5C6BHX7</accession>
<evidence type="ECO:0000313" key="1">
    <source>
        <dbReference type="EMBL" id="TWU11322.1"/>
    </source>
</evidence>
<evidence type="ECO:0000313" key="2">
    <source>
        <dbReference type="Proteomes" id="UP000320735"/>
    </source>
</evidence>
<proteinExistence type="predicted"/>
<name>A0A5C6BHX7_9PLAN</name>
<comment type="caution">
    <text evidence="1">The sequence shown here is derived from an EMBL/GenBank/DDBJ whole genome shotgun (WGS) entry which is preliminary data.</text>
</comment>